<sequence>MIRRISPGAVPPSLPSAPGASHHHADAPAAGAQPLADTPHHAPRLRPAPPRRRRRGMRSLDGMDDELDATELEDAEAARVSALRGRVSIAIAQPQEQGQGQDDQHGAGARAHAGDPQAETWPSASPVHRDEDVRVGVQAVIDRYAATRAADQTLRRQALTAAFVELRDIGIAHPVAASLTTMVWMLMREHLQSGQAGSFAESMDTLRKRLVEMVHAQPEPTPALRSYNLLLPLMLISAGRPRRPADCARGVTRLNTLLMEHQDWAAQGIRA</sequence>
<feature type="compositionally biased region" description="Basic residues" evidence="1">
    <location>
        <begin position="41"/>
        <end position="57"/>
    </location>
</feature>
<dbReference type="EMBL" id="LR824643">
    <property type="protein sequence ID" value="CAD0342920.1"/>
    <property type="molecule type" value="Genomic_DNA"/>
</dbReference>
<reference evidence="2 4" key="1">
    <citation type="submission" date="2020-07" db="EMBL/GenBank/DDBJ databases">
        <authorList>
            <person name="Teixeira M."/>
        </authorList>
    </citation>
    <scope>NUCLEOTIDE SEQUENCE</scope>
    <source>
        <strain evidence="3">3</strain>
        <strain evidence="2">Xanthomonas arboricola pv. juglandis CPBF 427</strain>
    </source>
</reference>
<feature type="region of interest" description="Disordered" evidence="1">
    <location>
        <begin position="92"/>
        <end position="126"/>
    </location>
</feature>
<dbReference type="OrthoDB" id="5996476at2"/>
<organism evidence="2">
    <name type="scientific">Xanthomonas campestris pv. juglandis</name>
    <name type="common">Xanthomonas arboricola pv. juglandis</name>
    <dbReference type="NCBI Taxonomy" id="195709"/>
    <lineage>
        <taxon>Bacteria</taxon>
        <taxon>Pseudomonadati</taxon>
        <taxon>Pseudomonadota</taxon>
        <taxon>Gammaproteobacteria</taxon>
        <taxon>Lysobacterales</taxon>
        <taxon>Lysobacteraceae</taxon>
        <taxon>Xanthomonas</taxon>
    </lineage>
</organism>
<dbReference type="Proteomes" id="UP000514411">
    <property type="component" value="Chromosome"/>
</dbReference>
<feature type="compositionally biased region" description="Low complexity" evidence="1">
    <location>
        <begin position="92"/>
        <end position="109"/>
    </location>
</feature>
<gene>
    <name evidence="3" type="ORF">XSP_003889</name>
    <name evidence="2" type="ORF">XSP_003920</name>
</gene>
<feature type="compositionally biased region" description="Low complexity" evidence="1">
    <location>
        <begin position="27"/>
        <end position="36"/>
    </location>
</feature>
<dbReference type="EMBL" id="LR861807">
    <property type="protein sequence ID" value="CAD1797276.1"/>
    <property type="molecule type" value="Genomic_DNA"/>
</dbReference>
<feature type="region of interest" description="Disordered" evidence="1">
    <location>
        <begin position="1"/>
        <end position="69"/>
    </location>
</feature>
<proteinExistence type="predicted"/>
<evidence type="ECO:0000313" key="3">
    <source>
        <dbReference type="EMBL" id="CAD1797276.1"/>
    </source>
</evidence>
<dbReference type="RefSeq" id="WP_016901414.1">
    <property type="nucleotide sequence ID" value="NZ_CP012251.1"/>
</dbReference>
<evidence type="ECO:0000313" key="2">
    <source>
        <dbReference type="EMBL" id="CAD0342920.1"/>
    </source>
</evidence>
<evidence type="ECO:0000313" key="4">
    <source>
        <dbReference type="Proteomes" id="UP000514411"/>
    </source>
</evidence>
<accession>A0A8E4GH84</accession>
<name>A0A8E4GH84_XANCJ</name>
<protein>
    <submittedName>
        <fullName evidence="2">4-hydroxyphenylacetate catabolism regulator HpaA</fullName>
    </submittedName>
</protein>
<evidence type="ECO:0000256" key="1">
    <source>
        <dbReference type="SAM" id="MobiDB-lite"/>
    </source>
</evidence>
<dbReference type="AlphaFoldDB" id="A0A8E4GH84"/>